<keyword evidence="2" id="KW-1185">Reference proteome</keyword>
<gene>
    <name evidence="1" type="ORF">Plil01_001736500</name>
</gene>
<organism evidence="1 2">
    <name type="scientific">Phytophthora lilii</name>
    <dbReference type="NCBI Taxonomy" id="2077276"/>
    <lineage>
        <taxon>Eukaryota</taxon>
        <taxon>Sar</taxon>
        <taxon>Stramenopiles</taxon>
        <taxon>Oomycota</taxon>
        <taxon>Peronosporomycetes</taxon>
        <taxon>Peronosporales</taxon>
        <taxon>Peronosporaceae</taxon>
        <taxon>Phytophthora</taxon>
    </lineage>
</organism>
<name>A0A9W6YD76_9STRA</name>
<evidence type="ECO:0000313" key="2">
    <source>
        <dbReference type="Proteomes" id="UP001165083"/>
    </source>
</evidence>
<proteinExistence type="predicted"/>
<comment type="caution">
    <text evidence="1">The sequence shown here is derived from an EMBL/GenBank/DDBJ whole genome shotgun (WGS) entry which is preliminary data.</text>
</comment>
<sequence>MGNPLVVVVPKVWFQLVDGFSDEAFKVPFYYVHLPENCNAANLSRAVFEKYSDVLRGKAFVNTLEVYENKTAYESAHRKTMDTIAGHGKTKDNPLIVVVPKVWFRLVNGYSGNIFEGVRADFVSLKVYSDMAAYNNTEHRQELEKFAGHGKREADPIVVVVPNVLFQLWQLSDAALVINENPIVRVLAEYVSGSGVGVGYKHDLVLYRRRELEEEWQAIQICACNTFAQLWIGWGHPEQ</sequence>
<dbReference type="EMBL" id="BSXW01012420">
    <property type="protein sequence ID" value="GMF64581.1"/>
    <property type="molecule type" value="Genomic_DNA"/>
</dbReference>
<dbReference type="OrthoDB" id="117798at2759"/>
<accession>A0A9W6YD76</accession>
<dbReference type="AlphaFoldDB" id="A0A9W6YD76"/>
<evidence type="ECO:0000313" key="1">
    <source>
        <dbReference type="EMBL" id="GMF64581.1"/>
    </source>
</evidence>
<dbReference type="Proteomes" id="UP001165083">
    <property type="component" value="Unassembled WGS sequence"/>
</dbReference>
<protein>
    <submittedName>
        <fullName evidence="1">Unnamed protein product</fullName>
    </submittedName>
</protein>
<reference evidence="1" key="1">
    <citation type="submission" date="2023-04" db="EMBL/GenBank/DDBJ databases">
        <title>Phytophthora lilii NBRC 32176.</title>
        <authorList>
            <person name="Ichikawa N."/>
            <person name="Sato H."/>
            <person name="Tonouchi N."/>
        </authorList>
    </citation>
    <scope>NUCLEOTIDE SEQUENCE</scope>
    <source>
        <strain evidence="1">NBRC 32176</strain>
    </source>
</reference>